<reference evidence="3 4" key="1">
    <citation type="journal article" date="2020" name="ISME J.">
        <title>Comparative genomics reveals insights into cyanobacterial evolution and habitat adaptation.</title>
        <authorList>
            <person name="Chen M.Y."/>
            <person name="Teng W.K."/>
            <person name="Zhao L."/>
            <person name="Hu C.X."/>
            <person name="Zhou Y.K."/>
            <person name="Han B.P."/>
            <person name="Song L.R."/>
            <person name="Shu W.S."/>
        </authorList>
    </citation>
    <scope>NUCLEOTIDE SEQUENCE [LARGE SCALE GENOMIC DNA]</scope>
    <source>
        <strain evidence="3 4">FACHB-1040</strain>
    </source>
</reference>
<dbReference type="InterPro" id="IPR021104">
    <property type="entry name" value="KfrA_DNA-bd_N"/>
</dbReference>
<name>A0ABR8C0D9_APHFL</name>
<evidence type="ECO:0000256" key="1">
    <source>
        <dbReference type="SAM" id="MobiDB-lite"/>
    </source>
</evidence>
<dbReference type="RefSeq" id="WP_190383846.1">
    <property type="nucleotide sequence ID" value="NZ_JACJQT010000054.1"/>
</dbReference>
<dbReference type="Proteomes" id="UP000606721">
    <property type="component" value="Unassembled WGS sequence"/>
</dbReference>
<feature type="domain" description="KfrA N-terminal DNA-binding" evidence="2">
    <location>
        <begin position="13"/>
        <end position="63"/>
    </location>
</feature>
<keyword evidence="4" id="KW-1185">Reference proteome</keyword>
<protein>
    <submittedName>
        <fullName evidence="3">DNA-binding protein</fullName>
    </submittedName>
</protein>
<gene>
    <name evidence="3" type="ORF">H6F99_18545</name>
</gene>
<evidence type="ECO:0000259" key="2">
    <source>
        <dbReference type="Pfam" id="PF11740"/>
    </source>
</evidence>
<comment type="caution">
    <text evidence="3">The sequence shown here is derived from an EMBL/GenBank/DDBJ whole genome shotgun (WGS) entry which is preliminary data.</text>
</comment>
<feature type="compositionally biased region" description="Low complexity" evidence="1">
    <location>
        <begin position="74"/>
        <end position="83"/>
    </location>
</feature>
<proteinExistence type="predicted"/>
<keyword evidence="3" id="KW-0238">DNA-binding</keyword>
<organism evidence="3 4">
    <name type="scientific">Aphanizomenon flos-aquae FACHB-1040</name>
    <dbReference type="NCBI Taxonomy" id="2692887"/>
    <lineage>
        <taxon>Bacteria</taxon>
        <taxon>Bacillati</taxon>
        <taxon>Cyanobacteriota</taxon>
        <taxon>Cyanophyceae</taxon>
        <taxon>Nostocales</taxon>
        <taxon>Aphanizomenonaceae</taxon>
        <taxon>Aphanizomenon</taxon>
    </lineage>
</organism>
<dbReference type="GO" id="GO:0003677">
    <property type="term" value="F:DNA binding"/>
    <property type="evidence" value="ECO:0007669"/>
    <property type="project" value="UniProtKB-KW"/>
</dbReference>
<dbReference type="Pfam" id="PF11740">
    <property type="entry name" value="KfrA_N"/>
    <property type="match status" value="1"/>
</dbReference>
<sequence>MTVPQEHEDLKIRVFEICENLYIKNKKINRNIVREQLGGGSFSTICPLIREWKELKSVQSNSLNGTEIEDESTELGTESGTESHLVLSQESVITATQEELTATSVNPAFIPDSDINSMVRAGAEKAAGTLIAQEAIATHFYQNPDELPADLRAQLEGARGNFTQSRSNTSKAAYNPQNLINLAMKKIKETQREDGLELIG</sequence>
<evidence type="ECO:0000313" key="4">
    <source>
        <dbReference type="Proteomes" id="UP000606721"/>
    </source>
</evidence>
<evidence type="ECO:0000313" key="3">
    <source>
        <dbReference type="EMBL" id="MBD2280200.1"/>
    </source>
</evidence>
<feature type="region of interest" description="Disordered" evidence="1">
    <location>
        <begin position="60"/>
        <end position="83"/>
    </location>
</feature>
<accession>A0ABR8C0D9</accession>
<dbReference type="EMBL" id="JACJQT010000054">
    <property type="protein sequence ID" value="MBD2280200.1"/>
    <property type="molecule type" value="Genomic_DNA"/>
</dbReference>